<feature type="domain" description="PAC" evidence="18">
    <location>
        <begin position="84"/>
        <end position="137"/>
    </location>
</feature>
<dbReference type="Gene3D" id="3.30.565.10">
    <property type="entry name" value="Histidine kinase-like ATPase, C-terminal domain"/>
    <property type="match status" value="1"/>
</dbReference>
<feature type="domain" description="PAC" evidence="18">
    <location>
        <begin position="578"/>
        <end position="629"/>
    </location>
</feature>
<evidence type="ECO:0000256" key="12">
    <source>
        <dbReference type="ARBA" id="ARBA00074306"/>
    </source>
</evidence>
<feature type="domain" description="PAS" evidence="17">
    <location>
        <begin position="382"/>
        <end position="452"/>
    </location>
</feature>
<dbReference type="SUPFAM" id="SSF55874">
    <property type="entry name" value="ATPase domain of HSP90 chaperone/DNA topoisomerase II/histidine kinase"/>
    <property type="match status" value="1"/>
</dbReference>
<reference evidence="19" key="1">
    <citation type="submission" date="2022-10" db="EMBL/GenBank/DDBJ databases">
        <title>Comparative genomic analysis of Cohnella hashimotonis sp. nov., isolated from the International Space Station.</title>
        <authorList>
            <person name="Simpson A."/>
            <person name="Venkateswaran K."/>
        </authorList>
    </citation>
    <scope>NUCLEOTIDE SEQUENCE</scope>
    <source>
        <strain evidence="19">DSM 28161</strain>
    </source>
</reference>
<keyword evidence="20" id="KW-1185">Reference proteome</keyword>
<dbReference type="SUPFAM" id="SSF52172">
    <property type="entry name" value="CheY-like"/>
    <property type="match status" value="1"/>
</dbReference>
<comment type="similarity">
    <text evidence="2">In the N-terminal section; belongs to the phytochrome family.</text>
</comment>
<dbReference type="NCBIfam" id="TIGR00229">
    <property type="entry name" value="sensory_box"/>
    <property type="match status" value="5"/>
</dbReference>
<evidence type="ECO:0000259" key="15">
    <source>
        <dbReference type="PROSITE" id="PS50109"/>
    </source>
</evidence>
<evidence type="ECO:0000256" key="9">
    <source>
        <dbReference type="ARBA" id="ARBA00023012"/>
    </source>
</evidence>
<dbReference type="Pfam" id="PF13426">
    <property type="entry name" value="PAS_9"/>
    <property type="match status" value="1"/>
</dbReference>
<evidence type="ECO:0000313" key="20">
    <source>
        <dbReference type="Proteomes" id="UP001153404"/>
    </source>
</evidence>
<dbReference type="PROSITE" id="PS50109">
    <property type="entry name" value="HIS_KIN"/>
    <property type="match status" value="1"/>
</dbReference>
<comment type="caution">
    <text evidence="19">The sequence shown here is derived from an EMBL/GenBank/DDBJ whole genome shotgun (WGS) entry which is preliminary data.</text>
</comment>
<dbReference type="Gene3D" id="3.40.50.2300">
    <property type="match status" value="1"/>
</dbReference>
<evidence type="ECO:0000259" key="16">
    <source>
        <dbReference type="PROSITE" id="PS50110"/>
    </source>
</evidence>
<accession>A0A9X4KZF2</accession>
<dbReference type="Pfam" id="PF00989">
    <property type="entry name" value="PAS"/>
    <property type="match status" value="1"/>
</dbReference>
<dbReference type="SUPFAM" id="SSF55785">
    <property type="entry name" value="PYP-like sensor domain (PAS domain)"/>
    <property type="match status" value="6"/>
</dbReference>
<protein>
    <recommendedName>
        <fullName evidence="12">Circadian input-output histidine kinase CikA</fullName>
        <ecNumber evidence="3">2.7.13.3</ecNumber>
    </recommendedName>
    <alternativeName>
        <fullName evidence="11">Sensory/regulatory protein RpfC</fullName>
    </alternativeName>
</protein>
<comment type="catalytic activity">
    <reaction evidence="1">
        <text>ATP + protein L-histidine = ADP + protein N-phospho-L-histidine.</text>
        <dbReference type="EC" id="2.7.13.3"/>
    </reaction>
</comment>
<dbReference type="InterPro" id="IPR013655">
    <property type="entry name" value="PAS_fold_3"/>
</dbReference>
<dbReference type="EC" id="2.7.13.3" evidence="3"/>
<dbReference type="CDD" id="cd16922">
    <property type="entry name" value="HATPase_EvgS-ArcB-TorS-like"/>
    <property type="match status" value="1"/>
</dbReference>
<dbReference type="SMART" id="SM00086">
    <property type="entry name" value="PAC"/>
    <property type="match status" value="6"/>
</dbReference>
<dbReference type="InterPro" id="IPR000700">
    <property type="entry name" value="PAS-assoc_C"/>
</dbReference>
<evidence type="ECO:0000256" key="11">
    <source>
        <dbReference type="ARBA" id="ARBA00068150"/>
    </source>
</evidence>
<feature type="region of interest" description="Disordered" evidence="14">
    <location>
        <begin position="999"/>
        <end position="1025"/>
    </location>
</feature>
<keyword evidence="8" id="KW-0067">ATP-binding</keyword>
<dbReference type="InterPro" id="IPR000014">
    <property type="entry name" value="PAS"/>
</dbReference>
<dbReference type="PANTHER" id="PTHR45339:SF1">
    <property type="entry name" value="HYBRID SIGNAL TRANSDUCTION HISTIDINE KINASE J"/>
    <property type="match status" value="1"/>
</dbReference>
<dbReference type="PRINTS" id="PR00344">
    <property type="entry name" value="BCTRLSENSOR"/>
</dbReference>
<dbReference type="AlphaFoldDB" id="A0A9X4KZF2"/>
<feature type="domain" description="Histidine kinase" evidence="15">
    <location>
        <begin position="774"/>
        <end position="996"/>
    </location>
</feature>
<dbReference type="PANTHER" id="PTHR45339">
    <property type="entry name" value="HYBRID SIGNAL TRANSDUCTION HISTIDINE KINASE J"/>
    <property type="match status" value="1"/>
</dbReference>
<evidence type="ECO:0000256" key="5">
    <source>
        <dbReference type="ARBA" id="ARBA00022679"/>
    </source>
</evidence>
<dbReference type="InterPro" id="IPR036890">
    <property type="entry name" value="HATPase_C_sf"/>
</dbReference>
<dbReference type="PROSITE" id="PS50112">
    <property type="entry name" value="PAS"/>
    <property type="match status" value="4"/>
</dbReference>
<proteinExistence type="inferred from homology"/>
<dbReference type="GO" id="GO:0006355">
    <property type="term" value="P:regulation of DNA-templated transcription"/>
    <property type="evidence" value="ECO:0007669"/>
    <property type="project" value="InterPro"/>
</dbReference>
<name>A0A9X4KZF2_9BACL</name>
<dbReference type="InterPro" id="IPR005467">
    <property type="entry name" value="His_kinase_dom"/>
</dbReference>
<dbReference type="CDD" id="cd00130">
    <property type="entry name" value="PAS"/>
    <property type="match status" value="5"/>
</dbReference>
<dbReference type="CDD" id="cd00082">
    <property type="entry name" value="HisKA"/>
    <property type="match status" value="1"/>
</dbReference>
<dbReference type="InterPro" id="IPR003594">
    <property type="entry name" value="HATPase_dom"/>
</dbReference>
<feature type="domain" description="PAS" evidence="17">
    <location>
        <begin position="137"/>
        <end position="199"/>
    </location>
</feature>
<evidence type="ECO:0000256" key="4">
    <source>
        <dbReference type="ARBA" id="ARBA00022553"/>
    </source>
</evidence>
<dbReference type="RefSeq" id="WP_277537098.1">
    <property type="nucleotide sequence ID" value="NZ_JAPDIA010000008.1"/>
</dbReference>
<dbReference type="Proteomes" id="UP001153404">
    <property type="component" value="Unassembled WGS sequence"/>
</dbReference>
<dbReference type="SMART" id="SM00091">
    <property type="entry name" value="PAS"/>
    <property type="match status" value="6"/>
</dbReference>
<dbReference type="SMART" id="SM00388">
    <property type="entry name" value="HisKA"/>
    <property type="match status" value="1"/>
</dbReference>
<gene>
    <name evidence="19" type="ORF">OMP40_31245</name>
</gene>
<dbReference type="InterPro" id="IPR003661">
    <property type="entry name" value="HisK_dim/P_dom"/>
</dbReference>
<dbReference type="InterPro" id="IPR035965">
    <property type="entry name" value="PAS-like_dom_sf"/>
</dbReference>
<feature type="compositionally biased region" description="Basic and acidic residues" evidence="14">
    <location>
        <begin position="1011"/>
        <end position="1025"/>
    </location>
</feature>
<evidence type="ECO:0000256" key="3">
    <source>
        <dbReference type="ARBA" id="ARBA00012438"/>
    </source>
</evidence>
<evidence type="ECO:0000259" key="18">
    <source>
        <dbReference type="PROSITE" id="PS50113"/>
    </source>
</evidence>
<evidence type="ECO:0000256" key="13">
    <source>
        <dbReference type="PROSITE-ProRule" id="PRU00169"/>
    </source>
</evidence>
<dbReference type="GO" id="GO:0000155">
    <property type="term" value="F:phosphorelay sensor kinase activity"/>
    <property type="evidence" value="ECO:0007669"/>
    <property type="project" value="InterPro"/>
</dbReference>
<evidence type="ECO:0000256" key="7">
    <source>
        <dbReference type="ARBA" id="ARBA00022777"/>
    </source>
</evidence>
<feature type="domain" description="PAS" evidence="17">
    <location>
        <begin position="506"/>
        <end position="576"/>
    </location>
</feature>
<dbReference type="FunFam" id="1.10.287.130:FF:000002">
    <property type="entry name" value="Two-component osmosensing histidine kinase"/>
    <property type="match status" value="1"/>
</dbReference>
<evidence type="ECO:0000256" key="2">
    <source>
        <dbReference type="ARBA" id="ARBA00006402"/>
    </source>
</evidence>
<dbReference type="InterPro" id="IPR013767">
    <property type="entry name" value="PAS_fold"/>
</dbReference>
<dbReference type="Pfam" id="PF02518">
    <property type="entry name" value="HATPase_c"/>
    <property type="match status" value="1"/>
</dbReference>
<dbReference type="InterPro" id="IPR001789">
    <property type="entry name" value="Sig_transdc_resp-reg_receiver"/>
</dbReference>
<evidence type="ECO:0000256" key="14">
    <source>
        <dbReference type="SAM" id="MobiDB-lite"/>
    </source>
</evidence>
<dbReference type="CDD" id="cd17546">
    <property type="entry name" value="REC_hyHK_CKI1_RcsC-like"/>
    <property type="match status" value="1"/>
</dbReference>
<dbReference type="Gene3D" id="1.10.287.130">
    <property type="match status" value="1"/>
</dbReference>
<dbReference type="Gene3D" id="3.30.450.20">
    <property type="entry name" value="PAS domain"/>
    <property type="match status" value="6"/>
</dbReference>
<dbReference type="Gene3D" id="2.10.70.100">
    <property type="match status" value="1"/>
</dbReference>
<organism evidence="19 20">
    <name type="scientific">Cohnella rhizosphaerae</name>
    <dbReference type="NCBI Taxonomy" id="1457232"/>
    <lineage>
        <taxon>Bacteria</taxon>
        <taxon>Bacillati</taxon>
        <taxon>Bacillota</taxon>
        <taxon>Bacilli</taxon>
        <taxon>Bacillales</taxon>
        <taxon>Paenibacillaceae</taxon>
        <taxon>Cohnella</taxon>
    </lineage>
</organism>
<dbReference type="PROSITE" id="PS50113">
    <property type="entry name" value="PAC"/>
    <property type="match status" value="5"/>
</dbReference>
<keyword evidence="7" id="KW-0418">Kinase</keyword>
<dbReference type="PROSITE" id="PS50110">
    <property type="entry name" value="RESPONSE_REGULATORY"/>
    <property type="match status" value="1"/>
</dbReference>
<dbReference type="InterPro" id="IPR036097">
    <property type="entry name" value="HisK_dim/P_sf"/>
</dbReference>
<dbReference type="InterPro" id="IPR013656">
    <property type="entry name" value="PAS_4"/>
</dbReference>
<dbReference type="Pfam" id="PF00072">
    <property type="entry name" value="Response_reg"/>
    <property type="match status" value="1"/>
</dbReference>
<keyword evidence="5" id="KW-0808">Transferase</keyword>
<feature type="domain" description="PAC" evidence="18">
    <location>
        <begin position="454"/>
        <end position="505"/>
    </location>
</feature>
<feature type="domain" description="PAC" evidence="18">
    <location>
        <begin position="208"/>
        <end position="260"/>
    </location>
</feature>
<sequence length="1159" mass="130026">MTSPLDYGIIFQQASNFSINGFAVISASDDKLLKLNPALCDLLGYREEELIEVPFPDITDRDPNRPSFYRAAADRCKARGGHMEEIEKRLLHKQGRTVWVRMRLSSVRDPDTGEAMYLCAEMLDITSLKTERIPVLDSRHLYMLLTRNSHDLVSVSSLEGELLYVSPSCVNVLGYTAEEMTSRQRKEYYHQDDAREMSQPGGLFSNDRFFLRRVRRKDGRYLWFEVWSQVIWDETEQADRVLSVARDVSDRKQYEDKLDEAQRIAKMGTYEIDLARDVITLSKGAKRVLGLPESFESGSIDSAMANVPAEDRRRIHSHLDQVSADTLKDSVTYRLVLPDGSTRFLEGTWEVLDADAAQPTRLLGTVQDITERRQFEQRLQESEQRYKSLFEYNQSAVYSMNLKGEYLTANSNLEKLTGYTLEELIGMYYGPLVPPRNEAKIARHFALAARGEAQNYEVAITRKDGREIETNVSNIPIVVDGEVVGVYGISIDITARKRAEEKLTESESRYRCLFDLNSTPICSFDTTGQFTKINPAMEQLTGYDQDELRQLTFAPLTYPEDLDKLTDHFKRALQGTPQTYEARLIRKDGDVRTLSITNVPIVVNGETVGLYGIATDITEAKRHTERIHKLNEEHARILNSVSEGIFGLDEAGNFTFINQSGARMLGLREDRLPDASALRYLLQTGMDGQSYWDDESPLIAALREGRAYHDKDAVFWKSDGTSFLADYQISPAFEDGVPQGAVVVFRDVTGEKEIIEAKERAESADRAKSEFLSVMSHELRTPMNGVIGMTGLLLDTELTDEQRSYAEVIGRSGESLMHILNEILDFSKIEAGKLVLNYEPISVRDTAGEAIELFKAQAADKKLELGLRFEGDVPELMYGDPVRLRQVLINLMSNAVKFTETGSVRLYVRAMPTRNKEAMLVEFAVQDTGIGIPKDKQNMLFQAFSQLHSGTNRKYGGTGLGLSICKKLVELMGGTIGFDTIEGQGSTFRFTLSSHAQPEHAAAVESVDGTHAPDRPDAAKGQDEPRFGPMRILVAEDHAVNQQIIRAMLNKLGYEPTIASDGQAAVNAAIAQPFDLVLMDVQMPALNGLQAATKLKELLPERRRPIIVALTAFARQEDRAACLAAGMNDFLSKPTRPAEVQELLSKWSAHIRAKRSLRG</sequence>
<keyword evidence="6" id="KW-0547">Nucleotide-binding</keyword>
<dbReference type="EMBL" id="JAPDIA010000008">
    <property type="protein sequence ID" value="MDG0813271.1"/>
    <property type="molecule type" value="Genomic_DNA"/>
</dbReference>
<evidence type="ECO:0000313" key="19">
    <source>
        <dbReference type="EMBL" id="MDG0813271.1"/>
    </source>
</evidence>
<feature type="domain" description="Response regulatory" evidence="16">
    <location>
        <begin position="1031"/>
        <end position="1148"/>
    </location>
</feature>
<comment type="subunit">
    <text evidence="10">At low DSF concentrations, interacts with RpfF.</text>
</comment>
<dbReference type="Pfam" id="PF08448">
    <property type="entry name" value="PAS_4"/>
    <property type="match status" value="2"/>
</dbReference>
<keyword evidence="9" id="KW-0902">Two-component regulatory system</keyword>
<dbReference type="Pfam" id="PF00512">
    <property type="entry name" value="HisKA"/>
    <property type="match status" value="1"/>
</dbReference>
<evidence type="ECO:0000256" key="8">
    <source>
        <dbReference type="ARBA" id="ARBA00022840"/>
    </source>
</evidence>
<dbReference type="InterPro" id="IPR011006">
    <property type="entry name" value="CheY-like_superfamily"/>
</dbReference>
<dbReference type="SMART" id="SM00448">
    <property type="entry name" value="REC"/>
    <property type="match status" value="1"/>
</dbReference>
<feature type="modified residue" description="4-aspartylphosphate" evidence="13">
    <location>
        <position position="1080"/>
    </location>
</feature>
<dbReference type="Pfam" id="PF08447">
    <property type="entry name" value="PAS_3"/>
    <property type="match status" value="2"/>
</dbReference>
<dbReference type="SUPFAM" id="SSF47384">
    <property type="entry name" value="Homodimeric domain of signal transducing histidine kinase"/>
    <property type="match status" value="1"/>
</dbReference>
<evidence type="ECO:0000259" key="17">
    <source>
        <dbReference type="PROSITE" id="PS50112"/>
    </source>
</evidence>
<dbReference type="SMART" id="SM00387">
    <property type="entry name" value="HATPase_c"/>
    <property type="match status" value="1"/>
</dbReference>
<dbReference type="InterPro" id="IPR004358">
    <property type="entry name" value="Sig_transdc_His_kin-like_C"/>
</dbReference>
<dbReference type="InterPro" id="IPR001610">
    <property type="entry name" value="PAC"/>
</dbReference>
<feature type="domain" description="PAC" evidence="18">
    <location>
        <begin position="329"/>
        <end position="381"/>
    </location>
</feature>
<evidence type="ECO:0000256" key="10">
    <source>
        <dbReference type="ARBA" id="ARBA00064003"/>
    </source>
</evidence>
<evidence type="ECO:0000256" key="6">
    <source>
        <dbReference type="ARBA" id="ARBA00022741"/>
    </source>
</evidence>
<dbReference type="GO" id="GO:0005524">
    <property type="term" value="F:ATP binding"/>
    <property type="evidence" value="ECO:0007669"/>
    <property type="project" value="UniProtKB-KW"/>
</dbReference>
<dbReference type="FunFam" id="3.30.565.10:FF:000010">
    <property type="entry name" value="Sensor histidine kinase RcsC"/>
    <property type="match status" value="1"/>
</dbReference>
<evidence type="ECO:0000256" key="1">
    <source>
        <dbReference type="ARBA" id="ARBA00000085"/>
    </source>
</evidence>
<keyword evidence="4 13" id="KW-0597">Phosphoprotein</keyword>
<feature type="domain" description="PAS" evidence="17">
    <location>
        <begin position="630"/>
        <end position="672"/>
    </location>
</feature>